<sequence>MGAQDDLEGRWVALAAVDGAGGVVGDGGGLHQGDVAELRRGWVGLSTFTWSTRPLA</sequence>
<organism evidence="1 2">
    <name type="scientific">Streptomyces xiangluensis</name>
    <dbReference type="NCBI Taxonomy" id="2665720"/>
    <lineage>
        <taxon>Bacteria</taxon>
        <taxon>Bacillati</taxon>
        <taxon>Actinomycetota</taxon>
        <taxon>Actinomycetes</taxon>
        <taxon>Kitasatosporales</taxon>
        <taxon>Streptomycetaceae</taxon>
        <taxon>Streptomyces</taxon>
    </lineage>
</organism>
<name>A0ABV8YUS7_9ACTN</name>
<gene>
    <name evidence="1" type="ORF">ACFPH6_20645</name>
</gene>
<accession>A0ABV8YUS7</accession>
<proteinExistence type="predicted"/>
<evidence type="ECO:0000313" key="2">
    <source>
        <dbReference type="Proteomes" id="UP001596012"/>
    </source>
</evidence>
<dbReference type="EMBL" id="JBHSFG010000031">
    <property type="protein sequence ID" value="MFC4466906.1"/>
    <property type="molecule type" value="Genomic_DNA"/>
</dbReference>
<dbReference type="RefSeq" id="WP_386343759.1">
    <property type="nucleotide sequence ID" value="NZ_JBHSFG010000031.1"/>
</dbReference>
<protein>
    <submittedName>
        <fullName evidence="1">Uncharacterized protein</fullName>
    </submittedName>
</protein>
<evidence type="ECO:0000313" key="1">
    <source>
        <dbReference type="EMBL" id="MFC4466906.1"/>
    </source>
</evidence>
<keyword evidence="2" id="KW-1185">Reference proteome</keyword>
<dbReference type="Proteomes" id="UP001596012">
    <property type="component" value="Unassembled WGS sequence"/>
</dbReference>
<comment type="caution">
    <text evidence="1">The sequence shown here is derived from an EMBL/GenBank/DDBJ whole genome shotgun (WGS) entry which is preliminary data.</text>
</comment>
<reference evidence="2" key="1">
    <citation type="journal article" date="2019" name="Int. J. Syst. Evol. Microbiol.">
        <title>The Global Catalogue of Microorganisms (GCM) 10K type strain sequencing project: providing services to taxonomists for standard genome sequencing and annotation.</title>
        <authorList>
            <consortium name="The Broad Institute Genomics Platform"/>
            <consortium name="The Broad Institute Genome Sequencing Center for Infectious Disease"/>
            <person name="Wu L."/>
            <person name="Ma J."/>
        </authorList>
    </citation>
    <scope>NUCLEOTIDE SEQUENCE [LARGE SCALE GENOMIC DNA]</scope>
    <source>
        <strain evidence="2">DT43</strain>
    </source>
</reference>